<comment type="subcellular location">
    <subcellularLocation>
        <location evidence="1 7">Cell membrane</location>
        <topology evidence="1 7">Multi-pass membrane protein</topology>
    </subcellularLocation>
</comment>
<evidence type="ECO:0000313" key="10">
    <source>
        <dbReference type="EMBL" id="KTE90898.1"/>
    </source>
</evidence>
<dbReference type="PATRIC" id="fig|49338.4.peg.4675"/>
<dbReference type="CDD" id="cd06261">
    <property type="entry name" value="TM_PBP2"/>
    <property type="match status" value="1"/>
</dbReference>
<evidence type="ECO:0000256" key="3">
    <source>
        <dbReference type="ARBA" id="ARBA00022475"/>
    </source>
</evidence>
<reference evidence="10 11" key="2">
    <citation type="submission" date="2015-12" db="EMBL/GenBank/DDBJ databases">
        <title>Draft Genome Sequence of Desulfitobacterium hafniense Strain DH, a Sulfate-reducing Bacterium Isolated from Paddy Soils.</title>
        <authorList>
            <person name="Bao P."/>
            <person name="Zhang X."/>
            <person name="Li G."/>
        </authorList>
    </citation>
    <scope>NUCLEOTIDE SEQUENCE [LARGE SCALE GENOMIC DNA]</scope>
    <source>
        <strain evidence="10 11">DH</strain>
    </source>
</reference>
<evidence type="ECO:0000256" key="4">
    <source>
        <dbReference type="ARBA" id="ARBA00022692"/>
    </source>
</evidence>
<keyword evidence="6 7" id="KW-0472">Membrane</keyword>
<dbReference type="PANTHER" id="PTHR30151:SF0">
    <property type="entry name" value="ABC TRANSPORTER PERMEASE PROTEIN MJ0413-RELATED"/>
    <property type="match status" value="1"/>
</dbReference>
<gene>
    <name evidence="10" type="ORF">AT727_23155</name>
    <name evidence="9" type="ORF">DPCES_4342</name>
</gene>
<evidence type="ECO:0000259" key="8">
    <source>
        <dbReference type="PROSITE" id="PS50928"/>
    </source>
</evidence>
<evidence type="ECO:0000313" key="9">
    <source>
        <dbReference type="EMBL" id="CDX04228.1"/>
    </source>
</evidence>
<feature type="transmembrane region" description="Helical" evidence="7">
    <location>
        <begin position="209"/>
        <end position="230"/>
    </location>
</feature>
<dbReference type="PROSITE" id="PS50928">
    <property type="entry name" value="ABC_TM1"/>
    <property type="match status" value="1"/>
</dbReference>
<evidence type="ECO:0000256" key="1">
    <source>
        <dbReference type="ARBA" id="ARBA00004651"/>
    </source>
</evidence>
<feature type="transmembrane region" description="Helical" evidence="7">
    <location>
        <begin position="27"/>
        <end position="48"/>
    </location>
</feature>
<organism evidence="9">
    <name type="scientific">Desulfitobacterium hafniense</name>
    <name type="common">Desulfitobacterium frappieri</name>
    <dbReference type="NCBI Taxonomy" id="49338"/>
    <lineage>
        <taxon>Bacteria</taxon>
        <taxon>Bacillati</taxon>
        <taxon>Bacillota</taxon>
        <taxon>Clostridia</taxon>
        <taxon>Eubacteriales</taxon>
        <taxon>Desulfitobacteriaceae</taxon>
        <taxon>Desulfitobacterium</taxon>
    </lineage>
</organism>
<feature type="transmembrane region" description="Helical" evidence="7">
    <location>
        <begin position="268"/>
        <end position="292"/>
    </location>
</feature>
<dbReference type="PANTHER" id="PTHR30151">
    <property type="entry name" value="ALKANE SULFONATE ABC TRANSPORTER-RELATED, MEMBRANE SUBUNIT"/>
    <property type="match status" value="1"/>
</dbReference>
<dbReference type="EMBL" id="LOCK01000030">
    <property type="protein sequence ID" value="KTE90898.1"/>
    <property type="molecule type" value="Genomic_DNA"/>
</dbReference>
<feature type="transmembrane region" description="Helical" evidence="7">
    <location>
        <begin position="93"/>
        <end position="111"/>
    </location>
</feature>
<accession>A0A098B5R2</accession>
<evidence type="ECO:0000256" key="2">
    <source>
        <dbReference type="ARBA" id="ARBA00022448"/>
    </source>
</evidence>
<dbReference type="GO" id="GO:0005886">
    <property type="term" value="C:plasma membrane"/>
    <property type="evidence" value="ECO:0007669"/>
    <property type="project" value="UniProtKB-SubCell"/>
</dbReference>
<sequence length="338" mass="38007">MSTTPPLTSDQLAELEKRPKTEWQRTLDYMISGAPVAVAVILFLQYYFLPNYKFNTTTAVYPLFVGFFVLLLLGRFIGSFFSKKVHESLRAQAPFYSAVFILLIIFDYLTLKTGKLPLPYFPWPDKILNAIIEDRVLLLDCIRNSLILLFTGYFFGGIVGLITGVTAGWSKKVHYWVMPIIKILGPIPSTTWLPIVLIIASSLFKGSVFLIALGVWYPVTIATLTGVANVRKSYFEVARTLGARQRRLVFKVALPAAMPNIFQGLTQGMSVACTTLMVAEMMGVESGLGWYINWQKGWAEFGKMYAAVIVICLTFTVVNIVLTQVKKRVLRWQEGTIQ</sequence>
<dbReference type="InterPro" id="IPR000515">
    <property type="entry name" value="MetI-like"/>
</dbReference>
<feature type="domain" description="ABC transmembrane type-1" evidence="8">
    <location>
        <begin position="142"/>
        <end position="322"/>
    </location>
</feature>
<evidence type="ECO:0000256" key="6">
    <source>
        <dbReference type="ARBA" id="ARBA00023136"/>
    </source>
</evidence>
<keyword evidence="4 7" id="KW-0812">Transmembrane</keyword>
<dbReference type="InterPro" id="IPR035906">
    <property type="entry name" value="MetI-like_sf"/>
</dbReference>
<evidence type="ECO:0000313" key="11">
    <source>
        <dbReference type="Proteomes" id="UP000054623"/>
    </source>
</evidence>
<evidence type="ECO:0000256" key="5">
    <source>
        <dbReference type="ARBA" id="ARBA00022989"/>
    </source>
</evidence>
<dbReference type="OrthoDB" id="9804353at2"/>
<reference evidence="9" key="1">
    <citation type="submission" date="2014-07" db="EMBL/GenBank/DDBJ databases">
        <authorList>
            <person name="Hornung V.Bastian."/>
        </authorList>
    </citation>
    <scope>NUCLEOTIDE SEQUENCE</scope>
    <source>
        <strain evidence="9">PCE-S</strain>
    </source>
</reference>
<comment type="similarity">
    <text evidence="7">Belongs to the binding-protein-dependent transport system permease family.</text>
</comment>
<feature type="transmembrane region" description="Helical" evidence="7">
    <location>
        <begin position="181"/>
        <end position="203"/>
    </location>
</feature>
<dbReference type="GO" id="GO:0055085">
    <property type="term" value="P:transmembrane transport"/>
    <property type="evidence" value="ECO:0007669"/>
    <property type="project" value="InterPro"/>
</dbReference>
<keyword evidence="2 7" id="KW-0813">Transport</keyword>
<name>A0A098B5R2_DESHA</name>
<evidence type="ECO:0000256" key="7">
    <source>
        <dbReference type="RuleBase" id="RU363032"/>
    </source>
</evidence>
<dbReference type="Pfam" id="PF00528">
    <property type="entry name" value="BPD_transp_1"/>
    <property type="match status" value="1"/>
</dbReference>
<dbReference type="EMBL" id="LK996017">
    <property type="protein sequence ID" value="CDX04228.1"/>
    <property type="molecule type" value="Genomic_DNA"/>
</dbReference>
<feature type="transmembrane region" description="Helical" evidence="7">
    <location>
        <begin position="304"/>
        <end position="322"/>
    </location>
</feature>
<dbReference type="Gene3D" id="1.10.3720.10">
    <property type="entry name" value="MetI-like"/>
    <property type="match status" value="1"/>
</dbReference>
<dbReference type="AlphaFoldDB" id="A0A098B5R2"/>
<protein>
    <submittedName>
        <fullName evidence="9">ABC super ATP binding cassette transporter, membrane protein</fullName>
    </submittedName>
    <submittedName>
        <fullName evidence="10">ABC transporter permease</fullName>
    </submittedName>
</protein>
<dbReference type="RefSeq" id="WP_005817406.1">
    <property type="nucleotide sequence ID" value="NZ_CABKQQ010000061.1"/>
</dbReference>
<dbReference type="Proteomes" id="UP000054623">
    <property type="component" value="Unassembled WGS sequence"/>
</dbReference>
<feature type="transmembrane region" description="Helical" evidence="7">
    <location>
        <begin position="60"/>
        <end position="81"/>
    </location>
</feature>
<keyword evidence="3" id="KW-1003">Cell membrane</keyword>
<dbReference type="SUPFAM" id="SSF161098">
    <property type="entry name" value="MetI-like"/>
    <property type="match status" value="1"/>
</dbReference>
<feature type="transmembrane region" description="Helical" evidence="7">
    <location>
        <begin position="146"/>
        <end position="169"/>
    </location>
</feature>
<keyword evidence="5 7" id="KW-1133">Transmembrane helix</keyword>
<proteinExistence type="inferred from homology"/>